<dbReference type="PROSITE" id="PS01279">
    <property type="entry name" value="PCMT"/>
    <property type="match status" value="1"/>
</dbReference>
<dbReference type="CDD" id="cd02440">
    <property type="entry name" value="AdoMet_MTases"/>
    <property type="match status" value="1"/>
</dbReference>
<keyword evidence="5 7" id="KW-0808">Transferase</keyword>
<dbReference type="HAMAP" id="MF_00090">
    <property type="entry name" value="PIMT"/>
    <property type="match status" value="1"/>
</dbReference>
<evidence type="ECO:0000256" key="3">
    <source>
        <dbReference type="ARBA" id="ARBA00022490"/>
    </source>
</evidence>
<dbReference type="PANTHER" id="PTHR11579:SF0">
    <property type="entry name" value="PROTEIN-L-ISOASPARTATE(D-ASPARTATE) O-METHYLTRANSFERASE"/>
    <property type="match status" value="1"/>
</dbReference>
<evidence type="ECO:0000256" key="1">
    <source>
        <dbReference type="ARBA" id="ARBA00004496"/>
    </source>
</evidence>
<comment type="similarity">
    <text evidence="2 7">Belongs to the methyltransferase superfamily. L-isoaspartyl/D-aspartyl protein methyltransferase family.</text>
</comment>
<comment type="function">
    <text evidence="7">Catalyzes the methyl esterification of L-isoaspartyl residues in peptides and proteins that result from spontaneous decomposition of normal L-aspartyl and L-asparaginyl residues. It plays a role in the repair and/or degradation of damaged proteins.</text>
</comment>
<evidence type="ECO:0000256" key="7">
    <source>
        <dbReference type="HAMAP-Rule" id="MF_00090"/>
    </source>
</evidence>
<evidence type="ECO:0000256" key="6">
    <source>
        <dbReference type="ARBA" id="ARBA00022691"/>
    </source>
</evidence>
<accession>A0ABY5Y4K8</accession>
<evidence type="ECO:0000256" key="4">
    <source>
        <dbReference type="ARBA" id="ARBA00022603"/>
    </source>
</evidence>
<evidence type="ECO:0000313" key="9">
    <source>
        <dbReference type="Proteomes" id="UP001058120"/>
    </source>
</evidence>
<keyword evidence="9" id="KW-1185">Reference proteome</keyword>
<dbReference type="Proteomes" id="UP001058120">
    <property type="component" value="Chromosome"/>
</dbReference>
<organism evidence="8 9">
    <name type="scientific">Taurinivorans muris</name>
    <dbReference type="NCBI Taxonomy" id="2787751"/>
    <lineage>
        <taxon>Bacteria</taxon>
        <taxon>Pseudomonadati</taxon>
        <taxon>Thermodesulfobacteriota</taxon>
        <taxon>Desulfovibrionia</taxon>
        <taxon>Desulfovibrionales</taxon>
        <taxon>Desulfovibrionaceae</taxon>
        <taxon>Taurinivorans</taxon>
    </lineage>
</organism>
<dbReference type="Pfam" id="PF01135">
    <property type="entry name" value="PCMT"/>
    <property type="match status" value="1"/>
</dbReference>
<keyword evidence="4 7" id="KW-0489">Methyltransferase</keyword>
<dbReference type="InterPro" id="IPR029063">
    <property type="entry name" value="SAM-dependent_MTases_sf"/>
</dbReference>
<dbReference type="NCBIfam" id="NF001453">
    <property type="entry name" value="PRK00312.1"/>
    <property type="match status" value="1"/>
</dbReference>
<reference evidence="8" key="1">
    <citation type="submission" date="2020-12" db="EMBL/GenBank/DDBJ databases">
        <title>Taurinivorans muris gen. nov., sp. nov., fundamental and realized metabolic niche of a ubiquitous sulfidogenic bacterium in the murine intestine.</title>
        <authorList>
            <person name="Ye H."/>
            <person name="Hanson B.T."/>
            <person name="Loy A."/>
        </authorList>
    </citation>
    <scope>NUCLEOTIDE SEQUENCE</scope>
    <source>
        <strain evidence="8">LT0009</strain>
    </source>
</reference>
<proteinExistence type="inferred from homology"/>
<feature type="active site" evidence="7">
    <location>
        <position position="52"/>
    </location>
</feature>
<dbReference type="NCBIfam" id="TIGR00080">
    <property type="entry name" value="pimt"/>
    <property type="match status" value="1"/>
</dbReference>
<dbReference type="GO" id="GO:0032259">
    <property type="term" value="P:methylation"/>
    <property type="evidence" value="ECO:0007669"/>
    <property type="project" value="UniProtKB-KW"/>
</dbReference>
<sequence length="204" mass="22516">MVKEQLAARGITDQAVLRAMETVPRHLFVNEALHPTAYEDRPLPIACGQTISQPYTVALMCQLLMAERGMKVLEIGTGSGYQAAVLREMGLNVFSVERIQELYTKTKDLLTKKLGYYDIQLFLSDGTLGLELFAPFDRIIVAAGGPTIPDALKNQLAKNGIMLIPVGCERMSQNLIRVFKSGNVCKEENHGTTTFVDLVGKQGW</sequence>
<comment type="catalytic activity">
    <reaction evidence="7">
        <text>[protein]-L-isoaspartate + S-adenosyl-L-methionine = [protein]-L-isoaspartate alpha-methyl ester + S-adenosyl-L-homocysteine</text>
        <dbReference type="Rhea" id="RHEA:12705"/>
        <dbReference type="Rhea" id="RHEA-COMP:12143"/>
        <dbReference type="Rhea" id="RHEA-COMP:12144"/>
        <dbReference type="ChEBI" id="CHEBI:57856"/>
        <dbReference type="ChEBI" id="CHEBI:59789"/>
        <dbReference type="ChEBI" id="CHEBI:90596"/>
        <dbReference type="ChEBI" id="CHEBI:90598"/>
        <dbReference type="EC" id="2.1.1.77"/>
    </reaction>
</comment>
<dbReference type="EC" id="2.1.1.77" evidence="7"/>
<dbReference type="EMBL" id="CP065938">
    <property type="protein sequence ID" value="UWX06781.1"/>
    <property type="molecule type" value="Genomic_DNA"/>
</dbReference>
<dbReference type="GO" id="GO:0004719">
    <property type="term" value="F:protein-L-isoaspartate (D-aspartate) O-methyltransferase activity"/>
    <property type="evidence" value="ECO:0007669"/>
    <property type="project" value="UniProtKB-EC"/>
</dbReference>
<gene>
    <name evidence="7" type="primary">pcm</name>
    <name evidence="8" type="ORF">JBF11_08855</name>
</gene>
<name>A0ABY5Y4K8_9BACT</name>
<protein>
    <recommendedName>
        <fullName evidence="7">Protein-L-isoaspartate O-methyltransferase</fullName>
        <ecNumber evidence="7">2.1.1.77</ecNumber>
    </recommendedName>
    <alternativeName>
        <fullName evidence="7">L-isoaspartyl protein carboxyl methyltransferase</fullName>
    </alternativeName>
    <alternativeName>
        <fullName evidence="7">Protein L-isoaspartyl methyltransferase</fullName>
    </alternativeName>
    <alternativeName>
        <fullName evidence="7">Protein-beta-aspartate methyltransferase</fullName>
        <shortName evidence="7">PIMT</shortName>
    </alternativeName>
</protein>
<evidence type="ECO:0000313" key="8">
    <source>
        <dbReference type="EMBL" id="UWX06781.1"/>
    </source>
</evidence>
<dbReference type="InterPro" id="IPR000682">
    <property type="entry name" value="PCMT"/>
</dbReference>
<dbReference type="RefSeq" id="WP_334316333.1">
    <property type="nucleotide sequence ID" value="NZ_CP065938.1"/>
</dbReference>
<keyword evidence="3 7" id="KW-0963">Cytoplasm</keyword>
<dbReference type="Gene3D" id="3.40.50.150">
    <property type="entry name" value="Vaccinia Virus protein VP39"/>
    <property type="match status" value="1"/>
</dbReference>
<evidence type="ECO:0000256" key="2">
    <source>
        <dbReference type="ARBA" id="ARBA00005369"/>
    </source>
</evidence>
<comment type="subcellular location">
    <subcellularLocation>
        <location evidence="1 7">Cytoplasm</location>
    </subcellularLocation>
</comment>
<keyword evidence="6 7" id="KW-0949">S-adenosyl-L-methionine</keyword>
<dbReference type="SUPFAM" id="SSF53335">
    <property type="entry name" value="S-adenosyl-L-methionine-dependent methyltransferases"/>
    <property type="match status" value="1"/>
</dbReference>
<evidence type="ECO:0000256" key="5">
    <source>
        <dbReference type="ARBA" id="ARBA00022679"/>
    </source>
</evidence>
<dbReference type="PANTHER" id="PTHR11579">
    <property type="entry name" value="PROTEIN-L-ISOASPARTATE O-METHYLTRANSFERASE"/>
    <property type="match status" value="1"/>
</dbReference>